<protein>
    <submittedName>
        <fullName evidence="1">Uncharacterized protein</fullName>
    </submittedName>
</protein>
<accession>G4Z9E9</accession>
<dbReference type="KEGG" id="psoj:PHYSODRAFT_496061"/>
<reference evidence="1 2" key="1">
    <citation type="journal article" date="2006" name="Science">
        <title>Phytophthora genome sequences uncover evolutionary origins and mechanisms of pathogenesis.</title>
        <authorList>
            <person name="Tyler B.M."/>
            <person name="Tripathy S."/>
            <person name="Zhang X."/>
            <person name="Dehal P."/>
            <person name="Jiang R.H."/>
            <person name="Aerts A."/>
            <person name="Arredondo F.D."/>
            <person name="Baxter L."/>
            <person name="Bensasson D."/>
            <person name="Beynon J.L."/>
            <person name="Chapman J."/>
            <person name="Damasceno C.M."/>
            <person name="Dorrance A.E."/>
            <person name="Dou D."/>
            <person name="Dickerman A.W."/>
            <person name="Dubchak I.L."/>
            <person name="Garbelotto M."/>
            <person name="Gijzen M."/>
            <person name="Gordon S.G."/>
            <person name="Govers F."/>
            <person name="Grunwald N.J."/>
            <person name="Huang W."/>
            <person name="Ivors K.L."/>
            <person name="Jones R.W."/>
            <person name="Kamoun S."/>
            <person name="Krampis K."/>
            <person name="Lamour K.H."/>
            <person name="Lee M.K."/>
            <person name="McDonald W.H."/>
            <person name="Medina M."/>
            <person name="Meijer H.J."/>
            <person name="Nordberg E.K."/>
            <person name="Maclean D.J."/>
            <person name="Ospina-Giraldo M.D."/>
            <person name="Morris P.F."/>
            <person name="Phuntumart V."/>
            <person name="Putnam N.H."/>
            <person name="Rash S."/>
            <person name="Rose J.K."/>
            <person name="Sakihama Y."/>
            <person name="Salamov A.A."/>
            <person name="Savidor A."/>
            <person name="Scheuring C.F."/>
            <person name="Smith B.M."/>
            <person name="Sobral B.W."/>
            <person name="Terry A."/>
            <person name="Torto-Alalibo T.A."/>
            <person name="Win J."/>
            <person name="Xu Z."/>
            <person name="Zhang H."/>
            <person name="Grigoriev I.V."/>
            <person name="Rokhsar D.S."/>
            <person name="Boore J.L."/>
        </authorList>
    </citation>
    <scope>NUCLEOTIDE SEQUENCE [LARGE SCALE GENOMIC DNA]</scope>
    <source>
        <strain evidence="1 2">P6497</strain>
    </source>
</reference>
<dbReference type="GeneID" id="20657256"/>
<proteinExistence type="predicted"/>
<dbReference type="InParanoid" id="G4Z9E9"/>
<dbReference type="Proteomes" id="UP000002640">
    <property type="component" value="Unassembled WGS sequence"/>
</dbReference>
<keyword evidence="2" id="KW-1185">Reference proteome</keyword>
<gene>
    <name evidence="1" type="ORF">PHYSODRAFT_496061</name>
</gene>
<evidence type="ECO:0000313" key="2">
    <source>
        <dbReference type="Proteomes" id="UP000002640"/>
    </source>
</evidence>
<name>G4Z9E9_PHYSP</name>
<feature type="non-terminal residue" evidence="1">
    <location>
        <position position="1"/>
    </location>
</feature>
<sequence length="363" mass="40539">DVDHKTVLYYARYRCTGPHATRTFSTIDDEYLASSPELSLAFPYLLTYQTGVSRELFHLVYDSVLTTRGISGASSSVTRSEAKNANYSPPMLVSLEQYMEANACLDDEALQKIWLTQTEICSRLLEAHMTQCKIKRVIRLDHSQKFCSKLKVFGAQGKKDQSSEVRMLLLAQNEIGQIVARGLTYSKNHAETAAILKPVFNGALVVKQDPFHVIQRFTEKVKDHVMRGWLATELSSAIYTADHKIREPEEMATLFSTALGKIPASSLNVKEPEWQGCIASNLNQIRVGDLFVGEAEYVENGGRVRVLSTSQLEAVHSKLCKLLDRIVSYETGLRILDIFLLQVTACRSYSTICVSNAVVSSTI</sequence>
<evidence type="ECO:0000313" key="1">
    <source>
        <dbReference type="EMBL" id="EGZ21950.1"/>
    </source>
</evidence>
<dbReference type="EMBL" id="JH159153">
    <property type="protein sequence ID" value="EGZ21950.1"/>
    <property type="molecule type" value="Genomic_DNA"/>
</dbReference>
<dbReference type="AlphaFoldDB" id="G4Z9E9"/>
<dbReference type="RefSeq" id="XP_009524667.1">
    <property type="nucleotide sequence ID" value="XM_009526372.1"/>
</dbReference>
<organism evidence="1 2">
    <name type="scientific">Phytophthora sojae (strain P6497)</name>
    <name type="common">Soybean stem and root rot agent</name>
    <name type="synonym">Phytophthora megasperma f. sp. glycines</name>
    <dbReference type="NCBI Taxonomy" id="1094619"/>
    <lineage>
        <taxon>Eukaryota</taxon>
        <taxon>Sar</taxon>
        <taxon>Stramenopiles</taxon>
        <taxon>Oomycota</taxon>
        <taxon>Peronosporomycetes</taxon>
        <taxon>Peronosporales</taxon>
        <taxon>Peronosporaceae</taxon>
        <taxon>Phytophthora</taxon>
    </lineage>
</organism>